<dbReference type="PATRIC" id="fig|989403.3.peg.850"/>
<dbReference type="EMBL" id="LMCB01000004">
    <property type="protein sequence ID" value="KZL21509.1"/>
    <property type="molecule type" value="Genomic_DNA"/>
</dbReference>
<dbReference type="AlphaFoldDB" id="A0A161V934"/>
<sequence>MNFWGSFDRIVGALQAGGVQLVDRLQQLIQSVGEARRNVAFTVAMIALSAKMAKADGVVTQDEVIAFYDLFEMPAGEERNVARLFHLAQQDVAGFETYASKLSVLFADDETTRIDVIDGLFYIAKADGVIHERELAYLNRIAEIFGIDPVGFSQIKARHMRGGGDPYLVLGIDMSATNEEVRSCYLREVRETHPDRLIGRGVPEEFVKIASDRLAALNKAYEQVCAERGI</sequence>
<keyword evidence="3" id="KW-1185">Reference proteome</keyword>
<dbReference type="Gene3D" id="1.10.3680.10">
    <property type="entry name" value="TerB-like"/>
    <property type="match status" value="1"/>
</dbReference>
<feature type="domain" description="J" evidence="1">
    <location>
        <begin position="165"/>
        <end position="229"/>
    </location>
</feature>
<evidence type="ECO:0000259" key="1">
    <source>
        <dbReference type="PROSITE" id="PS50076"/>
    </source>
</evidence>
<dbReference type="SUPFAM" id="SSF46565">
    <property type="entry name" value="Chaperone J-domain"/>
    <property type="match status" value="1"/>
</dbReference>
<dbReference type="InterPro" id="IPR036869">
    <property type="entry name" value="J_dom_sf"/>
</dbReference>
<evidence type="ECO:0000313" key="2">
    <source>
        <dbReference type="EMBL" id="KZL21509.1"/>
    </source>
</evidence>
<dbReference type="CDD" id="cd06257">
    <property type="entry name" value="DnaJ"/>
    <property type="match status" value="1"/>
</dbReference>
<dbReference type="InterPro" id="IPR007791">
    <property type="entry name" value="DjlA_N"/>
</dbReference>
<name>A0A161V934_9HYPH</name>
<dbReference type="RefSeq" id="WP_068002483.1">
    <property type="nucleotide sequence ID" value="NZ_FOFM01000006.1"/>
</dbReference>
<gene>
    <name evidence="2" type="primary">djlA</name>
    <name evidence="2" type="ORF">PsAD2_00806</name>
</gene>
<evidence type="ECO:0000313" key="3">
    <source>
        <dbReference type="Proteomes" id="UP000076577"/>
    </source>
</evidence>
<reference evidence="2 3" key="1">
    <citation type="journal article" date="2016" name="Front. Microbiol.">
        <title>Comparative Genomic Analysis Reveals a Diverse Repertoire of Genes Involved in Prokaryote-Eukaryote Interactions within the Pseudovibrio Genus.</title>
        <authorList>
            <person name="Romano S."/>
            <person name="Fernandez-Guerra A."/>
            <person name="Reen F.J."/>
            <person name="Glockner F.O."/>
            <person name="Crowley S.P."/>
            <person name="O'Sullivan O."/>
            <person name="Cotter P.D."/>
            <person name="Adams C."/>
            <person name="Dobson A.D."/>
            <person name="O'Gara F."/>
        </authorList>
    </citation>
    <scope>NUCLEOTIDE SEQUENCE [LARGE SCALE GENOMIC DNA]</scope>
    <source>
        <strain evidence="2 3">Ad2</strain>
    </source>
</reference>
<dbReference type="Gene3D" id="1.10.287.110">
    <property type="entry name" value="DnaJ domain"/>
    <property type="match status" value="1"/>
</dbReference>
<accession>A0A161V934</accession>
<comment type="caution">
    <text evidence="2">The sequence shown here is derived from an EMBL/GenBank/DDBJ whole genome shotgun (WGS) entry which is preliminary data.</text>
</comment>
<dbReference type="PROSITE" id="PS50076">
    <property type="entry name" value="DNAJ_2"/>
    <property type="match status" value="1"/>
</dbReference>
<dbReference type="SMART" id="SM00271">
    <property type="entry name" value="DnaJ"/>
    <property type="match status" value="1"/>
</dbReference>
<dbReference type="OrthoDB" id="9782583at2"/>
<proteinExistence type="predicted"/>
<dbReference type="Pfam" id="PF05099">
    <property type="entry name" value="TerB"/>
    <property type="match status" value="1"/>
</dbReference>
<dbReference type="InterPro" id="IPR029024">
    <property type="entry name" value="TerB-like"/>
</dbReference>
<protein>
    <submittedName>
        <fullName evidence="2">DnaJ-like protein DjlA</fullName>
    </submittedName>
</protein>
<dbReference type="InterPro" id="IPR001623">
    <property type="entry name" value="DnaJ_domain"/>
</dbReference>
<dbReference type="CDD" id="cd07316">
    <property type="entry name" value="terB_like_DjlA"/>
    <property type="match status" value="1"/>
</dbReference>
<dbReference type="SUPFAM" id="SSF158682">
    <property type="entry name" value="TerB-like"/>
    <property type="match status" value="1"/>
</dbReference>
<dbReference type="Proteomes" id="UP000076577">
    <property type="component" value="Unassembled WGS sequence"/>
</dbReference>
<dbReference type="STRING" id="989403.SAMN05421798_10677"/>
<organism evidence="2 3">
    <name type="scientific">Pseudovibrio axinellae</name>
    <dbReference type="NCBI Taxonomy" id="989403"/>
    <lineage>
        <taxon>Bacteria</taxon>
        <taxon>Pseudomonadati</taxon>
        <taxon>Pseudomonadota</taxon>
        <taxon>Alphaproteobacteria</taxon>
        <taxon>Hyphomicrobiales</taxon>
        <taxon>Stappiaceae</taxon>
        <taxon>Pseudovibrio</taxon>
    </lineage>
</organism>